<dbReference type="Proteomes" id="UP001213623">
    <property type="component" value="Chromosome 5"/>
</dbReference>
<evidence type="ECO:0000256" key="4">
    <source>
        <dbReference type="ARBA" id="ARBA00022679"/>
    </source>
</evidence>
<keyword evidence="7 13" id="KW-0863">Zinc-finger</keyword>
<dbReference type="FunFam" id="1.10.10.10:FF:000270">
    <property type="entry name" value="Non-structural maintenance of chromosomes element 1 homolog"/>
    <property type="match status" value="1"/>
</dbReference>
<sequence>MAAASRATLQQALVQGLLSRRMVKRAELEHLYAELCSALGLRSALDEDLAEIQPRVAAVGLDVRTCHDPINATPYIVLMNAKADTLAEVATPYSPSELQYIKALIDAIFHAPDHRFSVPSTQALQLASNMQPPMTKHAANELLHSLEHRGWLVLSRRTGAYSLSLRALMELDTYLRNDMEECVLESRPTAMARFIRHAKARTVLGTRIAGNAPSHGTHGR</sequence>
<dbReference type="InterPro" id="IPR036388">
    <property type="entry name" value="WH-like_DNA-bd_sf"/>
</dbReference>
<dbReference type="EC" id="2.3.2.27" evidence="13"/>
<name>A0AAF0ESK4_9BASI</name>
<keyword evidence="9 13" id="KW-0862">Zinc</keyword>
<evidence type="ECO:0000256" key="5">
    <source>
        <dbReference type="ARBA" id="ARBA00022723"/>
    </source>
</evidence>
<protein>
    <recommendedName>
        <fullName evidence="13">Non-structural maintenance of chromosomes element 1 homolog</fullName>
        <ecNumber evidence="13">2.3.2.27</ecNumber>
    </recommendedName>
</protein>
<evidence type="ECO:0000256" key="1">
    <source>
        <dbReference type="ARBA" id="ARBA00000900"/>
    </source>
</evidence>
<dbReference type="Pfam" id="PF07574">
    <property type="entry name" value="SMC_Nse1"/>
    <property type="match status" value="1"/>
</dbReference>
<dbReference type="GO" id="GO:0030915">
    <property type="term" value="C:Smc5-Smc6 complex"/>
    <property type="evidence" value="ECO:0007669"/>
    <property type="project" value="UniProtKB-UniRule"/>
</dbReference>
<dbReference type="Gene3D" id="1.10.10.10">
    <property type="entry name" value="Winged helix-like DNA-binding domain superfamily/Winged helix DNA-binding domain"/>
    <property type="match status" value="1"/>
</dbReference>
<dbReference type="GO" id="GO:0061630">
    <property type="term" value="F:ubiquitin protein ligase activity"/>
    <property type="evidence" value="ECO:0007669"/>
    <property type="project" value="UniProtKB-EC"/>
</dbReference>
<evidence type="ECO:0000256" key="8">
    <source>
        <dbReference type="ARBA" id="ARBA00022786"/>
    </source>
</evidence>
<evidence type="ECO:0000256" key="12">
    <source>
        <dbReference type="ARBA" id="ARBA00023242"/>
    </source>
</evidence>
<keyword evidence="15" id="KW-1185">Reference proteome</keyword>
<keyword evidence="11 13" id="KW-0234">DNA repair</keyword>
<comment type="subcellular location">
    <subcellularLocation>
        <location evidence="2 13">Nucleus</location>
    </subcellularLocation>
</comment>
<evidence type="ECO:0000256" key="10">
    <source>
        <dbReference type="ARBA" id="ARBA00023172"/>
    </source>
</evidence>
<keyword evidence="5 13" id="KW-0479">Metal-binding</keyword>
<evidence type="ECO:0000313" key="14">
    <source>
        <dbReference type="EMBL" id="WFD28066.1"/>
    </source>
</evidence>
<proteinExistence type="inferred from homology"/>
<dbReference type="GO" id="GO:0005634">
    <property type="term" value="C:nucleus"/>
    <property type="evidence" value="ECO:0007669"/>
    <property type="project" value="UniProtKB-SubCell"/>
</dbReference>
<evidence type="ECO:0000256" key="9">
    <source>
        <dbReference type="ARBA" id="ARBA00022833"/>
    </source>
</evidence>
<evidence type="ECO:0000256" key="13">
    <source>
        <dbReference type="RuleBase" id="RU368018"/>
    </source>
</evidence>
<comment type="function">
    <text evidence="13">Acts in a DNA repair pathway for removal of UV-induced DNA damage that is distinct from classical nucleotide excision repair and in repair of ionizing radiation damage. Functions in homologous recombination repair of DNA double strand breaks and in recovery of stalled replication forks.</text>
</comment>
<keyword evidence="4 13" id="KW-0808">Transferase</keyword>
<comment type="subunit">
    <text evidence="13">Component of the Smc5-Smc6 complex.</text>
</comment>
<evidence type="ECO:0000256" key="3">
    <source>
        <dbReference type="ARBA" id="ARBA00010258"/>
    </source>
</evidence>
<dbReference type="InterPro" id="IPR011513">
    <property type="entry name" value="Nse1"/>
</dbReference>
<comment type="similarity">
    <text evidence="3 13">Belongs to the NSE1 family.</text>
</comment>
<comment type="catalytic activity">
    <reaction evidence="1 13">
        <text>S-ubiquitinyl-[E2 ubiquitin-conjugating enzyme]-L-cysteine + [acceptor protein]-L-lysine = [E2 ubiquitin-conjugating enzyme]-L-cysteine + N(6)-ubiquitinyl-[acceptor protein]-L-lysine.</text>
        <dbReference type="EC" id="2.3.2.27"/>
    </reaction>
</comment>
<dbReference type="AlphaFoldDB" id="A0AAF0ESK4"/>
<dbReference type="GO" id="GO:0008270">
    <property type="term" value="F:zinc ion binding"/>
    <property type="evidence" value="ECO:0007669"/>
    <property type="project" value="UniProtKB-KW"/>
</dbReference>
<keyword evidence="12 13" id="KW-0539">Nucleus</keyword>
<dbReference type="GO" id="GO:0000724">
    <property type="term" value="P:double-strand break repair via homologous recombination"/>
    <property type="evidence" value="ECO:0007669"/>
    <property type="project" value="TreeGrafter"/>
</dbReference>
<evidence type="ECO:0000256" key="7">
    <source>
        <dbReference type="ARBA" id="ARBA00022771"/>
    </source>
</evidence>
<keyword evidence="6 13" id="KW-0227">DNA damage</keyword>
<evidence type="ECO:0000256" key="6">
    <source>
        <dbReference type="ARBA" id="ARBA00022763"/>
    </source>
</evidence>
<keyword evidence="10 13" id="KW-0233">DNA recombination</keyword>
<gene>
    <name evidence="14" type="ORF">MNAN1_003074</name>
</gene>
<accession>A0AAF0ESK4</accession>
<evidence type="ECO:0000256" key="11">
    <source>
        <dbReference type="ARBA" id="ARBA00023204"/>
    </source>
</evidence>
<evidence type="ECO:0000313" key="15">
    <source>
        <dbReference type="Proteomes" id="UP001213623"/>
    </source>
</evidence>
<dbReference type="PANTHER" id="PTHR20973:SF0">
    <property type="entry name" value="NON-STRUCTURAL MAINTENANCE OF CHROMOSOMES ELEMENT 1 HOMOLOG"/>
    <property type="match status" value="1"/>
</dbReference>
<organism evidence="14 15">
    <name type="scientific">Malassezia nana</name>
    <dbReference type="NCBI Taxonomy" id="180528"/>
    <lineage>
        <taxon>Eukaryota</taxon>
        <taxon>Fungi</taxon>
        <taxon>Dikarya</taxon>
        <taxon>Basidiomycota</taxon>
        <taxon>Ustilaginomycotina</taxon>
        <taxon>Malasseziomycetes</taxon>
        <taxon>Malasseziales</taxon>
        <taxon>Malasseziaceae</taxon>
        <taxon>Malassezia</taxon>
    </lineage>
</organism>
<reference evidence="14" key="1">
    <citation type="submission" date="2023-03" db="EMBL/GenBank/DDBJ databases">
        <title>Mating type loci evolution in Malassezia.</title>
        <authorList>
            <person name="Coelho M.A."/>
        </authorList>
    </citation>
    <scope>NUCLEOTIDE SEQUENCE</scope>
    <source>
        <strain evidence="14">CBS 9557</strain>
    </source>
</reference>
<keyword evidence="8 13" id="KW-0833">Ubl conjugation pathway</keyword>
<dbReference type="Gene3D" id="3.90.1150.220">
    <property type="match status" value="1"/>
</dbReference>
<dbReference type="PANTHER" id="PTHR20973">
    <property type="entry name" value="NON-SMC ELEMENT 1-RELATED"/>
    <property type="match status" value="1"/>
</dbReference>
<dbReference type="EMBL" id="CP119896">
    <property type="protein sequence ID" value="WFD28066.1"/>
    <property type="molecule type" value="Genomic_DNA"/>
</dbReference>
<evidence type="ECO:0000256" key="2">
    <source>
        <dbReference type="ARBA" id="ARBA00004123"/>
    </source>
</evidence>